<feature type="non-terminal residue" evidence="4">
    <location>
        <position position="204"/>
    </location>
</feature>
<feature type="region of interest" description="Disordered" evidence="2">
    <location>
        <begin position="175"/>
        <end position="204"/>
    </location>
</feature>
<evidence type="ECO:0000313" key="4">
    <source>
        <dbReference type="EMBL" id="WVZ62467.1"/>
    </source>
</evidence>
<dbReference type="PROSITE" id="PS50158">
    <property type="entry name" value="ZF_CCHC"/>
    <property type="match status" value="1"/>
</dbReference>
<reference evidence="4 5" key="1">
    <citation type="submission" date="2024-02" db="EMBL/GenBank/DDBJ databases">
        <title>High-quality chromosome-scale genome assembly of Pensacola bahiagrass (Paspalum notatum Flugge var. saurae).</title>
        <authorList>
            <person name="Vega J.M."/>
            <person name="Podio M."/>
            <person name="Orjuela J."/>
            <person name="Siena L.A."/>
            <person name="Pessino S.C."/>
            <person name="Combes M.C."/>
            <person name="Mariac C."/>
            <person name="Albertini E."/>
            <person name="Pupilli F."/>
            <person name="Ortiz J.P.A."/>
            <person name="Leblanc O."/>
        </authorList>
    </citation>
    <scope>NUCLEOTIDE SEQUENCE [LARGE SCALE GENOMIC DNA]</scope>
    <source>
        <strain evidence="4">R1</strain>
        <tissue evidence="4">Leaf</tissue>
    </source>
</reference>
<protein>
    <recommendedName>
        <fullName evidence="3">CCHC-type domain-containing protein</fullName>
    </recommendedName>
</protein>
<dbReference type="InterPro" id="IPR001878">
    <property type="entry name" value="Znf_CCHC"/>
</dbReference>
<dbReference type="GO" id="GO:0008270">
    <property type="term" value="F:zinc ion binding"/>
    <property type="evidence" value="ECO:0007669"/>
    <property type="project" value="UniProtKB-KW"/>
</dbReference>
<keyword evidence="5" id="KW-1185">Reference proteome</keyword>
<proteinExistence type="predicted"/>
<keyword evidence="1" id="KW-0863">Zinc-finger</keyword>
<accession>A0AAQ3SXU8</accession>
<organism evidence="4 5">
    <name type="scientific">Paspalum notatum var. saurae</name>
    <dbReference type="NCBI Taxonomy" id="547442"/>
    <lineage>
        <taxon>Eukaryota</taxon>
        <taxon>Viridiplantae</taxon>
        <taxon>Streptophyta</taxon>
        <taxon>Embryophyta</taxon>
        <taxon>Tracheophyta</taxon>
        <taxon>Spermatophyta</taxon>
        <taxon>Magnoliopsida</taxon>
        <taxon>Liliopsida</taxon>
        <taxon>Poales</taxon>
        <taxon>Poaceae</taxon>
        <taxon>PACMAD clade</taxon>
        <taxon>Panicoideae</taxon>
        <taxon>Andropogonodae</taxon>
        <taxon>Paspaleae</taxon>
        <taxon>Paspalinae</taxon>
        <taxon>Paspalum</taxon>
    </lineage>
</organism>
<gene>
    <name evidence="4" type="ORF">U9M48_012216</name>
</gene>
<dbReference type="PANTHER" id="PTHR31973">
    <property type="entry name" value="POLYPROTEIN, PUTATIVE-RELATED"/>
    <property type="match status" value="1"/>
</dbReference>
<evidence type="ECO:0000256" key="1">
    <source>
        <dbReference type="PROSITE-ProRule" id="PRU00047"/>
    </source>
</evidence>
<sequence>MRPKKLQDALRKKYSMEVPYDRVVKGKWRALDTIYEKWGDGYDLLPAYQAELLRSLPESRVELQTEEHNGCISFMRSFVALKPCIDGFLQGCRPYIAMDATHLTGRLRGALASAAAVNGHNWLFPVAYGDQESLGSSHMMSNKRRTCPECGEVGHTAKHCQGGLTACQKKMIKYSQQNGQGEEHNDPNASASATRGRGRGEEGE</sequence>
<feature type="domain" description="CCHC-type" evidence="3">
    <location>
        <begin position="147"/>
        <end position="160"/>
    </location>
</feature>
<dbReference type="PANTHER" id="PTHR31973:SF195">
    <property type="entry name" value="MUDR FAMILY TRANSPOSASE"/>
    <property type="match status" value="1"/>
</dbReference>
<dbReference type="GO" id="GO:0003676">
    <property type="term" value="F:nucleic acid binding"/>
    <property type="evidence" value="ECO:0007669"/>
    <property type="project" value="InterPro"/>
</dbReference>
<dbReference type="Proteomes" id="UP001341281">
    <property type="component" value="Chromosome 03"/>
</dbReference>
<keyword evidence="1" id="KW-0862">Zinc</keyword>
<dbReference type="EMBL" id="CP144747">
    <property type="protein sequence ID" value="WVZ62467.1"/>
    <property type="molecule type" value="Genomic_DNA"/>
</dbReference>
<evidence type="ECO:0000259" key="3">
    <source>
        <dbReference type="PROSITE" id="PS50158"/>
    </source>
</evidence>
<evidence type="ECO:0000256" key="2">
    <source>
        <dbReference type="SAM" id="MobiDB-lite"/>
    </source>
</evidence>
<evidence type="ECO:0000313" key="5">
    <source>
        <dbReference type="Proteomes" id="UP001341281"/>
    </source>
</evidence>
<dbReference type="AlphaFoldDB" id="A0AAQ3SXU8"/>
<name>A0AAQ3SXU8_PASNO</name>
<keyword evidence="1" id="KW-0479">Metal-binding</keyword>